<dbReference type="InterPro" id="IPR050314">
    <property type="entry name" value="Glycosyl_Hydrlase_18"/>
</dbReference>
<name>A0A183HVT7_9BILA</name>
<dbReference type="Proteomes" id="UP000267606">
    <property type="component" value="Unassembled WGS sequence"/>
</dbReference>
<dbReference type="InterPro" id="IPR017853">
    <property type="entry name" value="GH"/>
</dbReference>
<dbReference type="PANTHER" id="PTHR11177">
    <property type="entry name" value="CHITINASE"/>
    <property type="match status" value="1"/>
</dbReference>
<reference evidence="5" key="1">
    <citation type="submission" date="2016-06" db="UniProtKB">
        <authorList>
            <consortium name="WormBaseParasite"/>
        </authorList>
    </citation>
    <scope>IDENTIFICATION</scope>
</reference>
<dbReference type="STRING" id="387005.A0A183HVT7"/>
<dbReference type="PROSITE" id="PS51910">
    <property type="entry name" value="GH18_2"/>
    <property type="match status" value="1"/>
</dbReference>
<dbReference type="Gene3D" id="3.20.20.80">
    <property type="entry name" value="Glycosidases"/>
    <property type="match status" value="1"/>
</dbReference>
<evidence type="ECO:0000313" key="3">
    <source>
        <dbReference type="EMBL" id="VDO77694.1"/>
    </source>
</evidence>
<sequence>AIAKSAKKRKHFIESAIAFIRKYKFDGFGLDWEYPIGVAKEHGKLVKEMKAAFVEEAKNSSNEQLLFTAAVSAKKHAIDQSYNVRLIGKHFDLLFLKSYDFHGSWEKNVDLHAKLRPTKNANNVDFPRRYLPTKGGNSVELPGRYLPTKGKDSVELPGRYLPTKGKDS</sequence>
<evidence type="ECO:0000313" key="4">
    <source>
        <dbReference type="Proteomes" id="UP000267606"/>
    </source>
</evidence>
<protein>
    <submittedName>
        <fullName evidence="5">Chitinase-3-like protein 1</fullName>
    </submittedName>
</protein>
<evidence type="ECO:0000259" key="2">
    <source>
        <dbReference type="PROSITE" id="PS51910"/>
    </source>
</evidence>
<organism evidence="5">
    <name type="scientific">Onchocerca flexuosa</name>
    <dbReference type="NCBI Taxonomy" id="387005"/>
    <lineage>
        <taxon>Eukaryota</taxon>
        <taxon>Metazoa</taxon>
        <taxon>Ecdysozoa</taxon>
        <taxon>Nematoda</taxon>
        <taxon>Chromadorea</taxon>
        <taxon>Rhabditida</taxon>
        <taxon>Spirurina</taxon>
        <taxon>Spiruromorpha</taxon>
        <taxon>Filarioidea</taxon>
        <taxon>Onchocercidae</taxon>
        <taxon>Onchocerca</taxon>
    </lineage>
</organism>
<keyword evidence="4" id="KW-1185">Reference proteome</keyword>
<dbReference type="GO" id="GO:0004568">
    <property type="term" value="F:chitinase activity"/>
    <property type="evidence" value="ECO:0007669"/>
    <property type="project" value="TreeGrafter"/>
</dbReference>
<dbReference type="GO" id="GO:0008061">
    <property type="term" value="F:chitin binding"/>
    <property type="evidence" value="ECO:0007669"/>
    <property type="project" value="InterPro"/>
</dbReference>
<dbReference type="AlphaFoldDB" id="A0A183HVT7"/>
<feature type="domain" description="GH18" evidence="2">
    <location>
        <begin position="1"/>
        <end position="168"/>
    </location>
</feature>
<dbReference type="EMBL" id="UZAJ01016945">
    <property type="protein sequence ID" value="VDO77694.1"/>
    <property type="molecule type" value="Genomic_DNA"/>
</dbReference>
<evidence type="ECO:0000313" key="5">
    <source>
        <dbReference type="WBParaSite" id="OFLC_0001159901-mRNA-1"/>
    </source>
</evidence>
<dbReference type="GO" id="GO:0006032">
    <property type="term" value="P:chitin catabolic process"/>
    <property type="evidence" value="ECO:0007669"/>
    <property type="project" value="TreeGrafter"/>
</dbReference>
<dbReference type="Pfam" id="PF00704">
    <property type="entry name" value="Glyco_hydro_18"/>
    <property type="match status" value="1"/>
</dbReference>
<dbReference type="GO" id="GO:0005576">
    <property type="term" value="C:extracellular region"/>
    <property type="evidence" value="ECO:0007669"/>
    <property type="project" value="TreeGrafter"/>
</dbReference>
<reference evidence="3 4" key="2">
    <citation type="submission" date="2018-11" db="EMBL/GenBank/DDBJ databases">
        <authorList>
            <consortium name="Pathogen Informatics"/>
        </authorList>
    </citation>
    <scope>NUCLEOTIDE SEQUENCE [LARGE SCALE GENOMIC DNA]</scope>
</reference>
<accession>A0A183HVT7</accession>
<dbReference type="PANTHER" id="PTHR11177:SF317">
    <property type="entry name" value="CHITINASE 12-RELATED"/>
    <property type="match status" value="1"/>
</dbReference>
<evidence type="ECO:0000256" key="1">
    <source>
        <dbReference type="SAM" id="MobiDB-lite"/>
    </source>
</evidence>
<dbReference type="GO" id="GO:0005975">
    <property type="term" value="P:carbohydrate metabolic process"/>
    <property type="evidence" value="ECO:0007669"/>
    <property type="project" value="InterPro"/>
</dbReference>
<dbReference type="SUPFAM" id="SSF51445">
    <property type="entry name" value="(Trans)glycosidases"/>
    <property type="match status" value="1"/>
</dbReference>
<dbReference type="InterPro" id="IPR001223">
    <property type="entry name" value="Glyco_hydro18_cat"/>
</dbReference>
<dbReference type="WBParaSite" id="OFLC_0001159901-mRNA-1">
    <property type="protein sequence ID" value="OFLC_0001159901-mRNA-1"/>
    <property type="gene ID" value="OFLC_0001159901"/>
</dbReference>
<gene>
    <name evidence="3" type="ORF">OFLC_LOCUS11597</name>
</gene>
<dbReference type="InterPro" id="IPR011583">
    <property type="entry name" value="Chitinase_II/V-like_cat"/>
</dbReference>
<proteinExistence type="predicted"/>
<feature type="region of interest" description="Disordered" evidence="1">
    <location>
        <begin position="135"/>
        <end position="168"/>
    </location>
</feature>
<dbReference type="SMART" id="SM00636">
    <property type="entry name" value="Glyco_18"/>
    <property type="match status" value="1"/>
</dbReference>